<keyword evidence="2" id="KW-1185">Reference proteome</keyword>
<gene>
    <name evidence="1" type="ORF">HF682_05920</name>
</gene>
<accession>A0A847S4H1</accession>
<evidence type="ECO:0000313" key="2">
    <source>
        <dbReference type="Proteomes" id="UP000587991"/>
    </source>
</evidence>
<dbReference type="RefSeq" id="WP_168876289.1">
    <property type="nucleotide sequence ID" value="NZ_JABAIM010000001.1"/>
</dbReference>
<dbReference type="EMBL" id="JABAIM010000001">
    <property type="protein sequence ID" value="NLR74693.1"/>
    <property type="molecule type" value="Genomic_DNA"/>
</dbReference>
<reference evidence="1 2" key="1">
    <citation type="submission" date="2020-04" db="EMBL/GenBank/DDBJ databases">
        <title>Draft genome of Leeia sp. IMCC25680.</title>
        <authorList>
            <person name="Song J."/>
            <person name="Cho J.-C."/>
        </authorList>
    </citation>
    <scope>NUCLEOTIDE SEQUENCE [LARGE SCALE GENOMIC DNA]</scope>
    <source>
        <strain evidence="1 2">IMCC25680</strain>
    </source>
</reference>
<proteinExistence type="predicted"/>
<evidence type="ECO:0008006" key="3">
    <source>
        <dbReference type="Google" id="ProtNLM"/>
    </source>
</evidence>
<name>A0A847S4H1_9NEIS</name>
<evidence type="ECO:0000313" key="1">
    <source>
        <dbReference type="EMBL" id="NLR74693.1"/>
    </source>
</evidence>
<comment type="caution">
    <text evidence="1">The sequence shown here is derived from an EMBL/GenBank/DDBJ whole genome shotgun (WGS) entry which is preliminary data.</text>
</comment>
<protein>
    <recommendedName>
        <fullName evidence="3">PilZ domain-containing protein</fullName>
    </recommendedName>
</protein>
<sequence>MLDLLVSRLLGGGKSRKELEALEGATTMLAGYAAKDFNAAFATMVQALRQIDNQERSNPKKRAKAFLYAEDTSRRYYHQLLAQLVRLLERQELSAHNLYHMVLGYQDALITCYQSLLSADSALERSLGKGVAPQIFCRTLALIADSAMVRMLRYEALETAQWGQVNRLYAQAEQLGLQRVAVAPYGGKEGERSIEQEFLRMQLLYLSQPECLTPLQIATLNDWLQRNLTVMQVDMELAPEAQSFVLGLEGFRPPTQLKKREEGADKRYLNTRPLIARAQNMVKQLQQGQDCKALSLPTAMTPRDALAMFDRVSRCWSRSHYPKRRDERQATPELVLLYQGVPTILETIKSPPEPSQSQASFSTRVHSRAGVSTVMVDESMLSDTASSSMWLLEDISSQGIGLRQHNTVAKRPVINDLLAVRYQQKLRIGVVRRIAMEDGRQYIGVEIVAEEPQMVQLRSVSGVTLEAIFAVGQDEGQRFRTLLLPSQFEPRPDPYTLLYKGREYQVTLSADVRFYSGGNLFPFSVVEQKAA</sequence>
<dbReference type="AlphaFoldDB" id="A0A847S4H1"/>
<dbReference type="Proteomes" id="UP000587991">
    <property type="component" value="Unassembled WGS sequence"/>
</dbReference>
<organism evidence="1 2">
    <name type="scientific">Leeia aquatica</name>
    <dbReference type="NCBI Taxonomy" id="2725557"/>
    <lineage>
        <taxon>Bacteria</taxon>
        <taxon>Pseudomonadati</taxon>
        <taxon>Pseudomonadota</taxon>
        <taxon>Betaproteobacteria</taxon>
        <taxon>Neisseriales</taxon>
        <taxon>Leeiaceae</taxon>
        <taxon>Leeia</taxon>
    </lineage>
</organism>